<evidence type="ECO:0000256" key="3">
    <source>
        <dbReference type="ARBA" id="ARBA00022970"/>
    </source>
</evidence>
<organism evidence="8">
    <name type="scientific">freshwater metagenome</name>
    <dbReference type="NCBI Taxonomy" id="449393"/>
    <lineage>
        <taxon>unclassified sequences</taxon>
        <taxon>metagenomes</taxon>
        <taxon>ecological metagenomes</taxon>
    </lineage>
</organism>
<gene>
    <name evidence="5" type="ORF">UFOPK2786_00351</name>
    <name evidence="6" type="ORF">UFOPK2810_00327</name>
    <name evidence="7" type="ORF">UFOPK3957_00147</name>
    <name evidence="8" type="ORF">UFOPK4061_00031</name>
</gene>
<proteinExistence type="predicted"/>
<protein>
    <submittedName>
        <fullName evidence="8">Unannotated protein</fullName>
    </submittedName>
</protein>
<dbReference type="InterPro" id="IPR051010">
    <property type="entry name" value="BCAA_transport"/>
</dbReference>
<evidence type="ECO:0000313" key="7">
    <source>
        <dbReference type="EMBL" id="CAB4974702.1"/>
    </source>
</evidence>
<evidence type="ECO:0000256" key="2">
    <source>
        <dbReference type="ARBA" id="ARBA00022729"/>
    </source>
</evidence>
<dbReference type="EMBL" id="CAFBOM010000013">
    <property type="protein sequence ID" value="CAB4974702.1"/>
    <property type="molecule type" value="Genomic_DNA"/>
</dbReference>
<evidence type="ECO:0000256" key="1">
    <source>
        <dbReference type="ARBA" id="ARBA00022448"/>
    </source>
</evidence>
<dbReference type="InterPro" id="IPR028081">
    <property type="entry name" value="Leu-bd"/>
</dbReference>
<dbReference type="PANTHER" id="PTHR30483:SF6">
    <property type="entry name" value="PERIPLASMIC BINDING PROTEIN OF ABC TRANSPORTER FOR NATURAL AMINO ACIDS"/>
    <property type="match status" value="1"/>
</dbReference>
<name>A0A6J7NSG5_9ZZZZ</name>
<feature type="domain" description="Leucine-binding protein" evidence="4">
    <location>
        <begin position="56"/>
        <end position="395"/>
    </location>
</feature>
<accession>A0A6J7NSG5</accession>
<dbReference type="PROSITE" id="PS51257">
    <property type="entry name" value="PROKAR_LIPOPROTEIN"/>
    <property type="match status" value="1"/>
</dbReference>
<dbReference type="InterPro" id="IPR000709">
    <property type="entry name" value="Leu_Ile_Val-bd"/>
</dbReference>
<dbReference type="AlphaFoldDB" id="A0A6J7NSG5"/>
<sequence>MQRTRLTTLAATVATATLLLAACGGSSETATESAAPAASAAPTAAPAEGGAASGEPIVIGMPIAQSGPAGIADHKDCWNGAILAQETINANGGVNGRPIELDVTDIDILTPEGITAGFQKLTGDGVSALVSPFVIIPPAAMEVAGPYGAPYMSGDTNIDAQNIRAGDPAKYGNYFVDPAETYYGSGFVTFLSQLKDSGKWTPKNNKVDIVRGDTAYNQNIAQATIDAIAASEGAWELGEVIDITAGTKDWSPVLQKLAANDAGTIMVDHWIGAELASFSQQFAAAPVDGSLVYLQYGPSQPEYLEIAGDSAEGFVWGTVIGTGNSSDEDKAFRAAYQSKFGVDDKTMGLVYPAWCYDMVNVLANAWANTDPTDFAAVNAYIAANPTNGVTGHLDFANGAVPIYPDVETDPAKGVTHYFYQVQDGRHTVISPDTDAEAAFAPAPWMK</sequence>
<evidence type="ECO:0000313" key="5">
    <source>
        <dbReference type="EMBL" id="CAB4733701.1"/>
    </source>
</evidence>
<reference evidence="8" key="1">
    <citation type="submission" date="2020-05" db="EMBL/GenBank/DDBJ databases">
        <authorList>
            <person name="Chiriac C."/>
            <person name="Salcher M."/>
            <person name="Ghai R."/>
            <person name="Kavagutti S V."/>
        </authorList>
    </citation>
    <scope>NUCLEOTIDE SEQUENCE</scope>
</reference>
<dbReference type="EMBL" id="CAFBPD010000003">
    <property type="protein sequence ID" value="CAB4996420.1"/>
    <property type="molecule type" value="Genomic_DNA"/>
</dbReference>
<dbReference type="GO" id="GO:0006865">
    <property type="term" value="P:amino acid transport"/>
    <property type="evidence" value="ECO:0007669"/>
    <property type="project" value="UniProtKB-KW"/>
</dbReference>
<keyword evidence="2" id="KW-0732">Signal</keyword>
<dbReference type="InterPro" id="IPR028082">
    <property type="entry name" value="Peripla_BP_I"/>
</dbReference>
<dbReference type="Gene3D" id="3.40.50.2300">
    <property type="match status" value="2"/>
</dbReference>
<keyword evidence="1" id="KW-0813">Transport</keyword>
<dbReference type="Pfam" id="PF13458">
    <property type="entry name" value="Peripla_BP_6"/>
    <property type="match status" value="1"/>
</dbReference>
<dbReference type="EMBL" id="CAEZYZ010000035">
    <property type="protein sequence ID" value="CAB4740939.1"/>
    <property type="molecule type" value="Genomic_DNA"/>
</dbReference>
<dbReference type="SUPFAM" id="SSF53822">
    <property type="entry name" value="Periplasmic binding protein-like I"/>
    <property type="match status" value="1"/>
</dbReference>
<evidence type="ECO:0000313" key="8">
    <source>
        <dbReference type="EMBL" id="CAB4996420.1"/>
    </source>
</evidence>
<dbReference type="PANTHER" id="PTHR30483">
    <property type="entry name" value="LEUCINE-SPECIFIC-BINDING PROTEIN"/>
    <property type="match status" value="1"/>
</dbReference>
<keyword evidence="3" id="KW-0029">Amino-acid transport</keyword>
<evidence type="ECO:0000259" key="4">
    <source>
        <dbReference type="Pfam" id="PF13458"/>
    </source>
</evidence>
<dbReference type="EMBL" id="CAEZYW010000035">
    <property type="protein sequence ID" value="CAB4733701.1"/>
    <property type="molecule type" value="Genomic_DNA"/>
</dbReference>
<evidence type="ECO:0000313" key="6">
    <source>
        <dbReference type="EMBL" id="CAB4740939.1"/>
    </source>
</evidence>
<dbReference type="PRINTS" id="PR00337">
    <property type="entry name" value="LEUILEVALBP"/>
</dbReference>